<reference evidence="12 13" key="1">
    <citation type="submission" date="2023-07" db="EMBL/GenBank/DDBJ databases">
        <title>Genomic Encyclopedia of Type Strains, Phase IV (KMG-IV): sequencing the most valuable type-strain genomes for metagenomic binning, comparative biology and taxonomic classification.</title>
        <authorList>
            <person name="Goeker M."/>
        </authorList>
    </citation>
    <scope>NUCLEOTIDE SEQUENCE [LARGE SCALE GENOMIC DNA]</scope>
    <source>
        <strain evidence="12 13">DSM 19562</strain>
    </source>
</reference>
<name>A0ABU0HP97_9HYPH</name>
<dbReference type="EMBL" id="JAUSVV010000009">
    <property type="protein sequence ID" value="MDQ0444120.1"/>
    <property type="molecule type" value="Genomic_DNA"/>
</dbReference>
<comment type="catalytic activity">
    <reaction evidence="7">
        <text>a 2'-deoxyadenosine in DNA + S-adenosyl-L-methionine = an N(6)-methyl-2'-deoxyadenosine in DNA + S-adenosyl-L-homocysteine + H(+)</text>
        <dbReference type="Rhea" id="RHEA:15197"/>
        <dbReference type="Rhea" id="RHEA-COMP:12418"/>
        <dbReference type="Rhea" id="RHEA-COMP:12419"/>
        <dbReference type="ChEBI" id="CHEBI:15378"/>
        <dbReference type="ChEBI" id="CHEBI:57856"/>
        <dbReference type="ChEBI" id="CHEBI:59789"/>
        <dbReference type="ChEBI" id="CHEBI:90615"/>
        <dbReference type="ChEBI" id="CHEBI:90616"/>
        <dbReference type="EC" id="2.1.1.72"/>
    </reaction>
</comment>
<dbReference type="InterPro" id="IPR029063">
    <property type="entry name" value="SAM-dependent_MTases_sf"/>
</dbReference>
<accession>A0ABU0HP97</accession>
<feature type="domain" description="DNA methylase N-4/N-6" evidence="10">
    <location>
        <begin position="73"/>
        <end position="296"/>
    </location>
</feature>
<dbReference type="Pfam" id="PF01555">
    <property type="entry name" value="N6_N4_Mtase"/>
    <property type="match status" value="1"/>
</dbReference>
<evidence type="ECO:0000256" key="1">
    <source>
        <dbReference type="ARBA" id="ARBA00006594"/>
    </source>
</evidence>
<feature type="region of interest" description="Disordered" evidence="9">
    <location>
        <begin position="1"/>
        <end position="45"/>
    </location>
</feature>
<dbReference type="EC" id="2.1.1.-" evidence="8"/>
<dbReference type="InterPro" id="IPR002941">
    <property type="entry name" value="DNA_methylase_N4/N6"/>
</dbReference>
<keyword evidence="6" id="KW-0238">DNA-binding</keyword>
<evidence type="ECO:0000313" key="12">
    <source>
        <dbReference type="EMBL" id="MDQ0444120.1"/>
    </source>
</evidence>
<evidence type="ECO:0000256" key="4">
    <source>
        <dbReference type="ARBA" id="ARBA00022691"/>
    </source>
</evidence>
<evidence type="ECO:0000256" key="9">
    <source>
        <dbReference type="SAM" id="MobiDB-lite"/>
    </source>
</evidence>
<protein>
    <recommendedName>
        <fullName evidence="8">Methyltransferase</fullName>
        <ecNumber evidence="8">2.1.1.-</ecNumber>
    </recommendedName>
</protein>
<dbReference type="InterPro" id="IPR002052">
    <property type="entry name" value="DNA_methylase_N6_adenine_CS"/>
</dbReference>
<dbReference type="PANTHER" id="PTHR13370:SF3">
    <property type="entry name" value="TRNA (GUANINE(10)-N2)-METHYLTRANSFERASE HOMOLOG"/>
    <property type="match status" value="1"/>
</dbReference>
<keyword evidence="2 12" id="KW-0489">Methyltransferase</keyword>
<dbReference type="Gene3D" id="3.40.50.150">
    <property type="entry name" value="Vaccinia Virus protein VP39"/>
    <property type="match status" value="1"/>
</dbReference>
<dbReference type="InterPro" id="IPR001091">
    <property type="entry name" value="RM_Methyltransferase"/>
</dbReference>
<dbReference type="RefSeq" id="WP_283206171.1">
    <property type="nucleotide sequence ID" value="NZ_BPQX01000028.1"/>
</dbReference>
<organism evidence="12 13">
    <name type="scientific">Methylobacterium persicinum</name>
    <dbReference type="NCBI Taxonomy" id="374426"/>
    <lineage>
        <taxon>Bacteria</taxon>
        <taxon>Pseudomonadati</taxon>
        <taxon>Pseudomonadota</taxon>
        <taxon>Alphaproteobacteria</taxon>
        <taxon>Hyphomicrobiales</taxon>
        <taxon>Methylobacteriaceae</taxon>
        <taxon>Methylobacterium</taxon>
    </lineage>
</organism>
<evidence type="ECO:0000259" key="10">
    <source>
        <dbReference type="Pfam" id="PF01555"/>
    </source>
</evidence>
<proteinExistence type="inferred from homology"/>
<feature type="domain" description="RAMA" evidence="11">
    <location>
        <begin position="309"/>
        <end position="404"/>
    </location>
</feature>
<evidence type="ECO:0000256" key="6">
    <source>
        <dbReference type="ARBA" id="ARBA00023125"/>
    </source>
</evidence>
<keyword evidence="4" id="KW-0949">S-adenosyl-L-methionine</keyword>
<evidence type="ECO:0000256" key="5">
    <source>
        <dbReference type="ARBA" id="ARBA00022705"/>
    </source>
</evidence>
<dbReference type="PRINTS" id="PR00508">
    <property type="entry name" value="S21N4MTFRASE"/>
</dbReference>
<comment type="similarity">
    <text evidence="1 8">Belongs to the N(4)/N(6)-methyltransferase family.</text>
</comment>
<dbReference type="Proteomes" id="UP001236369">
    <property type="component" value="Unassembled WGS sequence"/>
</dbReference>
<comment type="caution">
    <text evidence="12">The sequence shown here is derived from an EMBL/GenBank/DDBJ whole genome shotgun (WGS) entry which is preliminary data.</text>
</comment>
<sequence>MASQRTVAADAIARNQVSRAGRPASAPRMGLSTQPSPLRSRGVPSGLSGGLPLDTVLEGDCIAAMNALPASSVDCVFADPPYNLQLGDAGLLRPDQSRVDAVDDDWDKFASFPAYDAFTREWLAAARRIMKPNATLWVIGSYHNIFRVGSALQDLGYWILNDIVWRKANPMPNFRGKRFTNAHETLIWASRSADSKGYTFHYDALKGGNEDLQMRSDWFIPLCTGDERLKDEDGRKVHPTQKPEALLARTLLAATNPGDVVLDPFFGTGTTGAVAKRLGRRFIGIERDPGYAAAARERIAGVETLSQASLLVAPTKRAEPRVPFLSVIEAGLVQAGETLTDERGRYRATVRPDGQLDNGLVIGSIHKIGALVQGLPACNGWTFWHAERGGRRLCIDAFRSEIRAGMGAA</sequence>
<evidence type="ECO:0000256" key="8">
    <source>
        <dbReference type="RuleBase" id="RU362026"/>
    </source>
</evidence>
<dbReference type="PROSITE" id="PS00092">
    <property type="entry name" value="N6_MTASE"/>
    <property type="match status" value="1"/>
</dbReference>
<evidence type="ECO:0000256" key="2">
    <source>
        <dbReference type="ARBA" id="ARBA00022603"/>
    </source>
</evidence>
<evidence type="ECO:0000313" key="13">
    <source>
        <dbReference type="Proteomes" id="UP001236369"/>
    </source>
</evidence>
<dbReference type="GO" id="GO:0032259">
    <property type="term" value="P:methylation"/>
    <property type="evidence" value="ECO:0007669"/>
    <property type="project" value="UniProtKB-KW"/>
</dbReference>
<evidence type="ECO:0000256" key="3">
    <source>
        <dbReference type="ARBA" id="ARBA00022679"/>
    </source>
</evidence>
<dbReference type="GO" id="GO:0009007">
    <property type="term" value="F:site-specific DNA-methyltransferase (adenine-specific) activity"/>
    <property type="evidence" value="ECO:0007669"/>
    <property type="project" value="UniProtKB-EC"/>
</dbReference>
<dbReference type="Pfam" id="PF18755">
    <property type="entry name" value="RAMA"/>
    <property type="match status" value="1"/>
</dbReference>
<dbReference type="PANTHER" id="PTHR13370">
    <property type="entry name" value="RNA METHYLASE-RELATED"/>
    <property type="match status" value="1"/>
</dbReference>
<dbReference type="SUPFAM" id="SSF53335">
    <property type="entry name" value="S-adenosyl-L-methionine-dependent methyltransferases"/>
    <property type="match status" value="1"/>
</dbReference>
<dbReference type="InterPro" id="IPR040843">
    <property type="entry name" value="RAMA"/>
</dbReference>
<evidence type="ECO:0000256" key="7">
    <source>
        <dbReference type="ARBA" id="ARBA00047942"/>
    </source>
</evidence>
<gene>
    <name evidence="12" type="ORF">QO016_003628</name>
</gene>
<keyword evidence="3 12" id="KW-0808">Transferase</keyword>
<keyword evidence="5" id="KW-0235">DNA replication</keyword>
<keyword evidence="13" id="KW-1185">Reference proteome</keyword>
<evidence type="ECO:0000259" key="11">
    <source>
        <dbReference type="Pfam" id="PF18755"/>
    </source>
</evidence>